<gene>
    <name evidence="1" type="ORF">NWE54_23230</name>
</gene>
<evidence type="ECO:0000313" key="1">
    <source>
        <dbReference type="EMBL" id="UZF86647.1"/>
    </source>
</evidence>
<sequence length="552" mass="60622">MSMVEQEAPRTSSLQANSFAVLGATTRDGRGRLIELADERSLIVDGDGVQKAQSALLNIRARLAAEMGWFPGVAPGRAAAIVDSLSGKTAVDVPLDLPPLARANVLSATAQAMSDQVVSQEAATIFYRLALAVEDVDLDAVLRDINEDRSVAGFPPVRDENLILEEFELRKAEYRKVCNDVLDRLPSRTLVKVVDAVVQRGTREGNEHAPAFVQEVVAFYEFALQGFMEAELKNIEALNARALALASQGEASVAPVIEEIKKVAINFNNVVGPVQIVSKANGIDHAPTRNFAIEIRSLSISLHNDFGFLDTPSRITKFLNDNFALSDAVAEHLSTDIAYLKAAEEGKRKSEEDEQEFLRAITYSAEIGAMFKDKVSISPAGISWKNNHIALEAVTRIRWGGTRHSINGIPTGTAFMIAVGDDRSSFTIDTRKSEIYANMVDRIWRAVGVRLLVQTVKELKAGAAIRFGQAIVRDDGVTLLRHKVFGVNEPVSLTWREVNIWSQDGNFFIGSRTDKKVYVGLSYQNDENVPVLENMISAFFKTGRDRVSTLFD</sequence>
<organism evidence="1">
    <name type="scientific">Bosea sp. NBC_00436</name>
    <dbReference type="NCBI Taxonomy" id="2969620"/>
    <lineage>
        <taxon>Bacteria</taxon>
        <taxon>Pseudomonadati</taxon>
        <taxon>Pseudomonadota</taxon>
        <taxon>Alphaproteobacteria</taxon>
        <taxon>Hyphomicrobiales</taxon>
        <taxon>Boseaceae</taxon>
        <taxon>Bosea</taxon>
    </lineage>
</organism>
<proteinExistence type="predicted"/>
<name>A0A9E7ZUM0_9HYPH</name>
<dbReference type="EMBL" id="CP102774">
    <property type="protein sequence ID" value="UZF86647.1"/>
    <property type="molecule type" value="Genomic_DNA"/>
</dbReference>
<protein>
    <submittedName>
        <fullName evidence="1">Uncharacterized protein</fullName>
    </submittedName>
</protein>
<accession>A0A9E7ZUM0</accession>
<reference evidence="1" key="1">
    <citation type="submission" date="2022-08" db="EMBL/GenBank/DDBJ databases">
        <title>Complete Genome Sequences of 2 Bosea sp. soil isolates.</title>
        <authorList>
            <person name="Alvarez Arevalo M."/>
            <person name="Sterndorff E.B."/>
            <person name="Faurdal D."/>
            <person name="Joergensen T.S."/>
            <person name="Weber T."/>
        </authorList>
    </citation>
    <scope>NUCLEOTIDE SEQUENCE</scope>
    <source>
        <strain evidence="1">NBC_00436</strain>
    </source>
</reference>
<dbReference type="AlphaFoldDB" id="A0A9E7ZUM0"/>